<evidence type="ECO:0000313" key="3">
    <source>
        <dbReference type="Proteomes" id="UP001501169"/>
    </source>
</evidence>
<keyword evidence="1" id="KW-1133">Transmembrane helix</keyword>
<dbReference type="Pfam" id="PF13975">
    <property type="entry name" value="gag-asp_proteas"/>
    <property type="match status" value="1"/>
</dbReference>
<dbReference type="SUPFAM" id="SSF50630">
    <property type="entry name" value="Acid proteases"/>
    <property type="match status" value="1"/>
</dbReference>
<proteinExistence type="predicted"/>
<dbReference type="Proteomes" id="UP001501169">
    <property type="component" value="Unassembled WGS sequence"/>
</dbReference>
<evidence type="ECO:0000313" key="2">
    <source>
        <dbReference type="EMBL" id="GAA0550180.1"/>
    </source>
</evidence>
<dbReference type="InterPro" id="IPR034122">
    <property type="entry name" value="Retropepsin-like_bacterial"/>
</dbReference>
<dbReference type="InterPro" id="IPR001969">
    <property type="entry name" value="Aspartic_peptidase_AS"/>
</dbReference>
<dbReference type="InterPro" id="IPR011969">
    <property type="entry name" value="Clan_AA_Asp_peptidase_C"/>
</dbReference>
<dbReference type="RefSeq" id="WP_226766659.1">
    <property type="nucleotide sequence ID" value="NZ_BAAAEO010000002.1"/>
</dbReference>
<evidence type="ECO:0000256" key="1">
    <source>
        <dbReference type="SAM" id="Phobius"/>
    </source>
</evidence>
<keyword evidence="3" id="KW-1185">Reference proteome</keyword>
<sequence length="177" mass="19341">MQAPEPTNKYGKTFAIIAWLILMVLLFLFFQDTISKQLNPNQQLRSVTGSSGETRTVLIRNKSGHYVGTALVNNTPVNFMLDTGATTIAIDAGTARQLNLPFGREVQVSTANGIAQAYQSQVDSLQLGDIRLYNIDAVIVPQLGNLDGSAEILLGMSALKQLEFHQQGNQLTLIQHN</sequence>
<keyword evidence="1" id="KW-0812">Transmembrane</keyword>
<gene>
    <name evidence="2" type="ORF">GCM10009098_17350</name>
</gene>
<dbReference type="CDD" id="cd05483">
    <property type="entry name" value="retropepsin_like_bacteria"/>
    <property type="match status" value="1"/>
</dbReference>
<dbReference type="NCBIfam" id="TIGR02281">
    <property type="entry name" value="clan_AA_DTGA"/>
    <property type="match status" value="1"/>
</dbReference>
<feature type="transmembrane region" description="Helical" evidence="1">
    <location>
        <begin position="12"/>
        <end position="30"/>
    </location>
</feature>
<dbReference type="Gene3D" id="2.40.70.10">
    <property type="entry name" value="Acid Proteases"/>
    <property type="match status" value="1"/>
</dbReference>
<dbReference type="GO" id="GO:0006508">
    <property type="term" value="P:proteolysis"/>
    <property type="evidence" value="ECO:0007669"/>
    <property type="project" value="UniProtKB-KW"/>
</dbReference>
<dbReference type="InterPro" id="IPR021109">
    <property type="entry name" value="Peptidase_aspartic_dom_sf"/>
</dbReference>
<keyword evidence="1" id="KW-0472">Membrane</keyword>
<keyword evidence="2" id="KW-0378">Hydrolase</keyword>
<reference evidence="3" key="1">
    <citation type="journal article" date="2019" name="Int. J. Syst. Evol. Microbiol.">
        <title>The Global Catalogue of Microorganisms (GCM) 10K type strain sequencing project: providing services to taxonomists for standard genome sequencing and annotation.</title>
        <authorList>
            <consortium name="The Broad Institute Genomics Platform"/>
            <consortium name="The Broad Institute Genome Sequencing Center for Infectious Disease"/>
            <person name="Wu L."/>
            <person name="Ma J."/>
        </authorList>
    </citation>
    <scope>NUCLEOTIDE SEQUENCE [LARGE SCALE GENOMIC DNA]</scope>
    <source>
        <strain evidence="3">JCM 14331</strain>
    </source>
</reference>
<name>A0ABP3NU47_9GAMM</name>
<dbReference type="EMBL" id="BAAAEO010000002">
    <property type="protein sequence ID" value="GAA0550180.1"/>
    <property type="molecule type" value="Genomic_DNA"/>
</dbReference>
<protein>
    <submittedName>
        <fullName evidence="2">TIGR02281 family clan AA aspartic protease</fullName>
    </submittedName>
</protein>
<dbReference type="PROSITE" id="PS00141">
    <property type="entry name" value="ASP_PROTEASE"/>
    <property type="match status" value="1"/>
</dbReference>
<comment type="caution">
    <text evidence="2">The sequence shown here is derived from an EMBL/GenBank/DDBJ whole genome shotgun (WGS) entry which is preliminary data.</text>
</comment>
<organism evidence="2 3">
    <name type="scientific">Rheinheimera aquimaris</name>
    <dbReference type="NCBI Taxonomy" id="412437"/>
    <lineage>
        <taxon>Bacteria</taxon>
        <taxon>Pseudomonadati</taxon>
        <taxon>Pseudomonadota</taxon>
        <taxon>Gammaproteobacteria</taxon>
        <taxon>Chromatiales</taxon>
        <taxon>Chromatiaceae</taxon>
        <taxon>Rheinheimera</taxon>
    </lineage>
</organism>
<dbReference type="GO" id="GO:0008233">
    <property type="term" value="F:peptidase activity"/>
    <property type="evidence" value="ECO:0007669"/>
    <property type="project" value="UniProtKB-KW"/>
</dbReference>
<accession>A0ABP3NU47</accession>
<keyword evidence="2" id="KW-0645">Protease</keyword>